<proteinExistence type="predicted"/>
<dbReference type="Proteomes" id="UP000018143">
    <property type="component" value="Unassembled WGS sequence"/>
</dbReference>
<evidence type="ECO:0000313" key="1">
    <source>
        <dbReference type="EMBL" id="GAD18620.1"/>
    </source>
</evidence>
<dbReference type="EMBL" id="BASD01000009">
    <property type="protein sequence ID" value="GAD18620.1"/>
    <property type="molecule type" value="Genomic_DNA"/>
</dbReference>
<accession>T1CXH2</accession>
<gene>
    <name evidence="1" type="ORF">HFN_2032</name>
</gene>
<keyword evidence="2" id="KW-1185">Reference proteome</keyword>
<dbReference type="AlphaFoldDB" id="T1CXH2"/>
<comment type="caution">
    <text evidence="1">The sequence shown here is derived from an EMBL/GenBank/DDBJ whole genome shotgun (WGS) entry which is preliminary data.</text>
</comment>
<name>T1CXH2_9HELI</name>
<protein>
    <submittedName>
        <fullName evidence="1">Uncharacterized protein</fullName>
    </submittedName>
</protein>
<sequence length="56" mass="6760">MSRYFSCVAKITQDKPNEAICKKKQKERIWILDSKIYTHKKAKLYCVELQQVCLFY</sequence>
<reference evidence="1 2" key="1">
    <citation type="journal article" date="2013" name="Genome Announc.">
        <title>Draft Genome Sequence of Helicobacter fennelliae Strain MRY12-0050, Isolated from a Bacteremia Patient.</title>
        <authorList>
            <person name="Rimbara E."/>
            <person name="Matsui M."/>
            <person name="Mori S."/>
            <person name="Suzuki S."/>
            <person name="Suzuki M."/>
            <person name="Kim H."/>
            <person name="Sekizuka T."/>
            <person name="Kuroda M."/>
            <person name="Shibayama K."/>
        </authorList>
    </citation>
    <scope>NUCLEOTIDE SEQUENCE [LARGE SCALE GENOMIC DNA]</scope>
    <source>
        <strain evidence="1 2">MRY12-0050</strain>
    </source>
</reference>
<organism evidence="1 2">
    <name type="scientific">Helicobacter fennelliae MRY12-0050</name>
    <dbReference type="NCBI Taxonomy" id="1325130"/>
    <lineage>
        <taxon>Bacteria</taxon>
        <taxon>Pseudomonadati</taxon>
        <taxon>Campylobacterota</taxon>
        <taxon>Epsilonproteobacteria</taxon>
        <taxon>Campylobacterales</taxon>
        <taxon>Helicobacteraceae</taxon>
        <taxon>Helicobacter</taxon>
    </lineage>
</organism>
<evidence type="ECO:0000313" key="2">
    <source>
        <dbReference type="Proteomes" id="UP000018143"/>
    </source>
</evidence>